<dbReference type="GO" id="GO:0045046">
    <property type="term" value="P:protein import into peroxisome membrane"/>
    <property type="evidence" value="ECO:0007669"/>
    <property type="project" value="InterPro"/>
</dbReference>
<dbReference type="AlphaFoldDB" id="A0A3B3R502"/>
<reference evidence="2" key="2">
    <citation type="submission" date="2025-09" db="UniProtKB">
        <authorList>
            <consortium name="Ensembl"/>
        </authorList>
    </citation>
    <scope>IDENTIFICATION</scope>
</reference>
<dbReference type="PANTHER" id="PTHR16262">
    <property type="entry name" value="PEROXISOME ASSEMBLY PROTEIN 26"/>
    <property type="match status" value="1"/>
</dbReference>
<sequence>MRNYSSASLVRVRSTGSVPLGSPSLCWGPSNTLGLLDCAAEQLMVLREFQSSLDTCERGLESLGGLGELEDGGMKYAELKSAFCIVGIQALAELNKWQGVLCWVLQYYGKPEKLPAKILQMCILLYRKVGEPATMQEATSHWLNYPANSSVPGFGPVAELYLLHILLPCGRLAEAKELVLGPVGSLAFSEDHRKAALEMVENQRRYTPTPTPTLSSTLASSTETIPQRGHDSPRLTAVLRLLHQGLLVARAHLQSLPIQRALLAAFLLYLLLVRVDPGERGHETPQKPQQRHFHQKQCSVEKSGLASRMRLMVLKPYY</sequence>
<feature type="compositionally biased region" description="Low complexity" evidence="1">
    <location>
        <begin position="212"/>
        <end position="224"/>
    </location>
</feature>
<dbReference type="GO" id="GO:0044877">
    <property type="term" value="F:protein-containing complex binding"/>
    <property type="evidence" value="ECO:0007669"/>
    <property type="project" value="InterPro"/>
</dbReference>
<keyword evidence="3" id="KW-1185">Reference proteome</keyword>
<reference evidence="2" key="1">
    <citation type="submission" date="2025-08" db="UniProtKB">
        <authorList>
            <consortium name="Ensembl"/>
        </authorList>
    </citation>
    <scope>IDENTIFICATION</scope>
</reference>
<dbReference type="GO" id="GO:0051117">
    <property type="term" value="F:ATPase binding"/>
    <property type="evidence" value="ECO:0007669"/>
    <property type="project" value="TreeGrafter"/>
</dbReference>
<dbReference type="GeneTree" id="ENSGT00510000049725"/>
<evidence type="ECO:0000313" key="3">
    <source>
        <dbReference type="Proteomes" id="UP000261540"/>
    </source>
</evidence>
<evidence type="ECO:0000313" key="2">
    <source>
        <dbReference type="Ensembl" id="ENSPKIP00000012995.1"/>
    </source>
</evidence>
<evidence type="ECO:0000256" key="1">
    <source>
        <dbReference type="SAM" id="MobiDB-lite"/>
    </source>
</evidence>
<proteinExistence type="predicted"/>
<dbReference type="PANTHER" id="PTHR16262:SF2">
    <property type="entry name" value="PEROXISOME ASSEMBLY PROTEIN 26"/>
    <property type="match status" value="1"/>
</dbReference>
<feature type="region of interest" description="Disordered" evidence="1">
    <location>
        <begin position="206"/>
        <end position="230"/>
    </location>
</feature>
<dbReference type="Pfam" id="PF07163">
    <property type="entry name" value="Pex26"/>
    <property type="match status" value="1"/>
</dbReference>
<dbReference type="Ensembl" id="ENSPKIT00000037404.1">
    <property type="protein sequence ID" value="ENSPKIP00000012995.1"/>
    <property type="gene ID" value="ENSPKIG00000000583.1"/>
</dbReference>
<dbReference type="GO" id="GO:0005778">
    <property type="term" value="C:peroxisomal membrane"/>
    <property type="evidence" value="ECO:0007669"/>
    <property type="project" value="InterPro"/>
</dbReference>
<dbReference type="InterPro" id="IPR010797">
    <property type="entry name" value="Pex26"/>
</dbReference>
<organism evidence="2 3">
    <name type="scientific">Paramormyrops kingsleyae</name>
    <dbReference type="NCBI Taxonomy" id="1676925"/>
    <lineage>
        <taxon>Eukaryota</taxon>
        <taxon>Metazoa</taxon>
        <taxon>Chordata</taxon>
        <taxon>Craniata</taxon>
        <taxon>Vertebrata</taxon>
        <taxon>Euteleostomi</taxon>
        <taxon>Actinopterygii</taxon>
        <taxon>Neopterygii</taxon>
        <taxon>Teleostei</taxon>
        <taxon>Osteoglossocephala</taxon>
        <taxon>Osteoglossomorpha</taxon>
        <taxon>Osteoglossiformes</taxon>
        <taxon>Mormyridae</taxon>
        <taxon>Paramormyrops</taxon>
    </lineage>
</organism>
<accession>A0A3B3R502</accession>
<dbReference type="GO" id="GO:0016558">
    <property type="term" value="P:protein import into peroxisome matrix"/>
    <property type="evidence" value="ECO:0007669"/>
    <property type="project" value="TreeGrafter"/>
</dbReference>
<feature type="region of interest" description="Disordered" evidence="1">
    <location>
        <begin position="280"/>
        <end position="299"/>
    </location>
</feature>
<protein>
    <submittedName>
        <fullName evidence="2">Peroxisomal biogenesis factor 26</fullName>
    </submittedName>
</protein>
<dbReference type="STRING" id="1676925.ENSPKIP00000012995"/>
<name>A0A3B3R502_9TELE</name>
<dbReference type="Proteomes" id="UP000261540">
    <property type="component" value="Unplaced"/>
</dbReference>